<keyword evidence="3 8" id="KW-0813">Transport</keyword>
<name>A0A931H840_9BURK</name>
<keyword evidence="5 8" id="KW-0812">Transmembrane</keyword>
<dbReference type="GO" id="GO:0022857">
    <property type="term" value="F:transmembrane transporter activity"/>
    <property type="evidence" value="ECO:0007669"/>
    <property type="project" value="InterPro"/>
</dbReference>
<feature type="transmembrane region" description="Helical" evidence="8">
    <location>
        <begin position="108"/>
        <end position="133"/>
    </location>
</feature>
<evidence type="ECO:0000313" key="10">
    <source>
        <dbReference type="EMBL" id="MBG9390459.1"/>
    </source>
</evidence>
<feature type="transmembrane region" description="Helical" evidence="8">
    <location>
        <begin position="77"/>
        <end position="96"/>
    </location>
</feature>
<feature type="transmembrane region" description="Helical" evidence="8">
    <location>
        <begin position="228"/>
        <end position="250"/>
    </location>
</feature>
<keyword evidence="11" id="KW-1185">Reference proteome</keyword>
<evidence type="ECO:0000256" key="2">
    <source>
        <dbReference type="ARBA" id="ARBA00010072"/>
    </source>
</evidence>
<organism evidence="10 11">
    <name type="scientific">Caenimonas aquaedulcis</name>
    <dbReference type="NCBI Taxonomy" id="2793270"/>
    <lineage>
        <taxon>Bacteria</taxon>
        <taxon>Pseudomonadati</taxon>
        <taxon>Pseudomonadota</taxon>
        <taxon>Betaproteobacteria</taxon>
        <taxon>Burkholderiales</taxon>
        <taxon>Comamonadaceae</taxon>
        <taxon>Caenimonas</taxon>
    </lineage>
</organism>
<dbReference type="GO" id="GO:0006865">
    <property type="term" value="P:amino acid transport"/>
    <property type="evidence" value="ECO:0007669"/>
    <property type="project" value="TreeGrafter"/>
</dbReference>
<feature type="domain" description="ABC transmembrane type-1" evidence="9">
    <location>
        <begin position="70"/>
        <end position="258"/>
    </location>
</feature>
<evidence type="ECO:0000256" key="8">
    <source>
        <dbReference type="RuleBase" id="RU363032"/>
    </source>
</evidence>
<accession>A0A931H840</accession>
<evidence type="ECO:0000256" key="6">
    <source>
        <dbReference type="ARBA" id="ARBA00022989"/>
    </source>
</evidence>
<dbReference type="PANTHER" id="PTHR30614">
    <property type="entry name" value="MEMBRANE COMPONENT OF AMINO ACID ABC TRANSPORTER"/>
    <property type="match status" value="1"/>
</dbReference>
<comment type="subcellular location">
    <subcellularLocation>
        <location evidence="1">Cell inner membrane</location>
        <topology evidence="1">Multi-pass membrane protein</topology>
    </subcellularLocation>
    <subcellularLocation>
        <location evidence="8">Cell membrane</location>
        <topology evidence="8">Multi-pass membrane protein</topology>
    </subcellularLocation>
</comment>
<dbReference type="InterPro" id="IPR043429">
    <property type="entry name" value="ArtM/GltK/GlnP/TcyL/YhdX-like"/>
</dbReference>
<proteinExistence type="inferred from homology"/>
<gene>
    <name evidence="10" type="ORF">I5803_20685</name>
</gene>
<dbReference type="PROSITE" id="PS50928">
    <property type="entry name" value="ABC_TM1"/>
    <property type="match status" value="1"/>
</dbReference>
<evidence type="ECO:0000256" key="3">
    <source>
        <dbReference type="ARBA" id="ARBA00022448"/>
    </source>
</evidence>
<feature type="transmembrane region" description="Helical" evidence="8">
    <location>
        <begin position="20"/>
        <end position="41"/>
    </location>
</feature>
<dbReference type="AlphaFoldDB" id="A0A931H840"/>
<dbReference type="Gene3D" id="1.10.3720.10">
    <property type="entry name" value="MetI-like"/>
    <property type="match status" value="1"/>
</dbReference>
<dbReference type="PANTHER" id="PTHR30614:SF21">
    <property type="entry name" value="AMINO ACID ABC TRANSPORTER PERMEASE"/>
    <property type="match status" value="1"/>
</dbReference>
<sequence length="271" mass="29326">MSRTLDEVLFSDPNPKVEAVLRVVSVAVAVVILGSVAAIVFRFHAAGQFELRLWEYFAWPTTWAFLAKGLLGTLASAATAAVIALVLGLVLVLGRLSRSRLARWPATAVVEFLRGVPTLLLIYVCFLVLPSAGIKLSTYWMLTLPVGLSAAAVVAEVYRAGVLAVPRGQTDAARSVGMSEAQVFFLIVFPQALRYIVPALVAQLVIVVKDTTFGYVVTYGELMQNAKVLVANYHALVPVYLVTAVLYCLVNYGISRVSQRLGRARRSRASA</sequence>
<keyword evidence="4" id="KW-1003">Cell membrane</keyword>
<dbReference type="RefSeq" id="WP_196988198.1">
    <property type="nucleotide sequence ID" value="NZ_JADWYS010000001.1"/>
</dbReference>
<dbReference type="GO" id="GO:0043190">
    <property type="term" value="C:ATP-binding cassette (ABC) transporter complex"/>
    <property type="evidence" value="ECO:0007669"/>
    <property type="project" value="InterPro"/>
</dbReference>
<protein>
    <submittedName>
        <fullName evidence="10">Amino acid ABC transporter permease</fullName>
    </submittedName>
</protein>
<dbReference type="InterPro" id="IPR010065">
    <property type="entry name" value="AA_ABC_transptr_permease_3TM"/>
</dbReference>
<dbReference type="NCBIfam" id="TIGR01726">
    <property type="entry name" value="HEQRo_perm_3TM"/>
    <property type="match status" value="1"/>
</dbReference>
<evidence type="ECO:0000256" key="4">
    <source>
        <dbReference type="ARBA" id="ARBA00022475"/>
    </source>
</evidence>
<evidence type="ECO:0000259" key="9">
    <source>
        <dbReference type="PROSITE" id="PS50928"/>
    </source>
</evidence>
<keyword evidence="6 8" id="KW-1133">Transmembrane helix</keyword>
<evidence type="ECO:0000256" key="1">
    <source>
        <dbReference type="ARBA" id="ARBA00004429"/>
    </source>
</evidence>
<feature type="transmembrane region" description="Helical" evidence="8">
    <location>
        <begin position="183"/>
        <end position="208"/>
    </location>
</feature>
<dbReference type="InterPro" id="IPR035906">
    <property type="entry name" value="MetI-like_sf"/>
</dbReference>
<dbReference type="CDD" id="cd06261">
    <property type="entry name" value="TM_PBP2"/>
    <property type="match status" value="1"/>
</dbReference>
<keyword evidence="7 8" id="KW-0472">Membrane</keyword>
<dbReference type="Proteomes" id="UP000651050">
    <property type="component" value="Unassembled WGS sequence"/>
</dbReference>
<evidence type="ECO:0000256" key="5">
    <source>
        <dbReference type="ARBA" id="ARBA00022692"/>
    </source>
</evidence>
<dbReference type="InterPro" id="IPR000515">
    <property type="entry name" value="MetI-like"/>
</dbReference>
<comment type="similarity">
    <text evidence="2">Belongs to the binding-protein-dependent transport system permease family. HisMQ subfamily.</text>
</comment>
<reference evidence="10" key="1">
    <citation type="submission" date="2020-11" db="EMBL/GenBank/DDBJ databases">
        <title>Bacterial whole genome sequence for Caenimonas sp. DR4.4.</title>
        <authorList>
            <person name="Le V."/>
            <person name="Ko S.-R."/>
            <person name="Ahn C.-Y."/>
            <person name="Oh H.-M."/>
        </authorList>
    </citation>
    <scope>NUCLEOTIDE SEQUENCE</scope>
    <source>
        <strain evidence="10">DR4.4</strain>
    </source>
</reference>
<dbReference type="Pfam" id="PF00528">
    <property type="entry name" value="BPD_transp_1"/>
    <property type="match status" value="1"/>
</dbReference>
<evidence type="ECO:0000313" key="11">
    <source>
        <dbReference type="Proteomes" id="UP000651050"/>
    </source>
</evidence>
<dbReference type="EMBL" id="JADWYS010000001">
    <property type="protein sequence ID" value="MBG9390459.1"/>
    <property type="molecule type" value="Genomic_DNA"/>
</dbReference>
<comment type="caution">
    <text evidence="10">The sequence shown here is derived from an EMBL/GenBank/DDBJ whole genome shotgun (WGS) entry which is preliminary data.</text>
</comment>
<dbReference type="SUPFAM" id="SSF161098">
    <property type="entry name" value="MetI-like"/>
    <property type="match status" value="1"/>
</dbReference>
<evidence type="ECO:0000256" key="7">
    <source>
        <dbReference type="ARBA" id="ARBA00023136"/>
    </source>
</evidence>
<feature type="transmembrane region" description="Helical" evidence="8">
    <location>
        <begin position="139"/>
        <end position="162"/>
    </location>
</feature>